<dbReference type="Pfam" id="PF02620">
    <property type="entry name" value="YceD"/>
    <property type="match status" value="1"/>
</dbReference>
<accession>A0ABT3HHT3</accession>
<feature type="region of interest" description="Disordered" evidence="1">
    <location>
        <begin position="104"/>
        <end position="125"/>
    </location>
</feature>
<evidence type="ECO:0008006" key="4">
    <source>
        <dbReference type="Google" id="ProtNLM"/>
    </source>
</evidence>
<feature type="region of interest" description="Disordered" evidence="1">
    <location>
        <begin position="154"/>
        <end position="189"/>
    </location>
</feature>
<dbReference type="RefSeq" id="WP_264603546.1">
    <property type="nucleotide sequence ID" value="NZ_JAOQNS010000016.1"/>
</dbReference>
<dbReference type="InterPro" id="IPR003772">
    <property type="entry name" value="YceD"/>
</dbReference>
<dbReference type="Proteomes" id="UP001209755">
    <property type="component" value="Unassembled WGS sequence"/>
</dbReference>
<evidence type="ECO:0000313" key="2">
    <source>
        <dbReference type="EMBL" id="MCW2309972.1"/>
    </source>
</evidence>
<reference evidence="3" key="1">
    <citation type="submission" date="2023-07" db="EMBL/GenBank/DDBJ databases">
        <title>Genome sequencing of Purple Non-Sulfur Bacteria from various extreme environments.</title>
        <authorList>
            <person name="Mayer M."/>
        </authorList>
    </citation>
    <scope>NUCLEOTIDE SEQUENCE [LARGE SCALE GENOMIC DNA]</scope>
    <source>
        <strain evidence="3">DSM 17935</strain>
    </source>
</reference>
<comment type="caution">
    <text evidence="2">The sequence shown here is derived from an EMBL/GenBank/DDBJ whole genome shotgun (WGS) entry which is preliminary data.</text>
</comment>
<sequence length="189" mass="20127">MTESETDPLDGLIPETIEVATLPRDGTNVAIVPDAGTLARIAAAFGIVAVDAFAAELTVRPFRRNGASVKGRLEADVVQSCVVTLEPVPQHLDEDVDLVFLPAEDSARRKPEEELDIDPEGEDPPEILEDGRIDLGALVLEHFALGLDPYPRKEGAFLPEEEAGDTAGRNDPPPSPFAALKGLKTNDGA</sequence>
<protein>
    <recommendedName>
        <fullName evidence="4">DUF177 domain-containing protein</fullName>
    </recommendedName>
</protein>
<evidence type="ECO:0000313" key="3">
    <source>
        <dbReference type="Proteomes" id="UP001209755"/>
    </source>
</evidence>
<feature type="compositionally biased region" description="Acidic residues" evidence="1">
    <location>
        <begin position="113"/>
        <end position="125"/>
    </location>
</feature>
<keyword evidence="3" id="KW-1185">Reference proteome</keyword>
<gene>
    <name evidence="2" type="ORF">M2319_004336</name>
</gene>
<name>A0ABT3HHT3_9HYPH</name>
<organism evidence="2 3">
    <name type="scientific">Rhodobium gokarnense</name>
    <dbReference type="NCBI Taxonomy" id="364296"/>
    <lineage>
        <taxon>Bacteria</taxon>
        <taxon>Pseudomonadati</taxon>
        <taxon>Pseudomonadota</taxon>
        <taxon>Alphaproteobacteria</taxon>
        <taxon>Hyphomicrobiales</taxon>
        <taxon>Rhodobiaceae</taxon>
        <taxon>Rhodobium</taxon>
    </lineage>
</organism>
<proteinExistence type="predicted"/>
<dbReference type="EMBL" id="JAOQNS010000016">
    <property type="protein sequence ID" value="MCW2309972.1"/>
    <property type="molecule type" value="Genomic_DNA"/>
</dbReference>
<evidence type="ECO:0000256" key="1">
    <source>
        <dbReference type="SAM" id="MobiDB-lite"/>
    </source>
</evidence>